<evidence type="ECO:0000313" key="12">
    <source>
        <dbReference type="Proteomes" id="UP000230423"/>
    </source>
</evidence>
<keyword evidence="3 10" id="KW-0328">Glycosyltransferase</keyword>
<evidence type="ECO:0000256" key="6">
    <source>
        <dbReference type="ARBA" id="ARBA00022968"/>
    </source>
</evidence>
<keyword evidence="5" id="KW-0812">Transmembrane</keyword>
<evidence type="ECO:0000256" key="8">
    <source>
        <dbReference type="ARBA" id="ARBA00023034"/>
    </source>
</evidence>
<evidence type="ECO:0000256" key="5">
    <source>
        <dbReference type="ARBA" id="ARBA00022692"/>
    </source>
</evidence>
<proteinExistence type="inferred from homology"/>
<keyword evidence="4" id="KW-0808">Transferase</keyword>
<dbReference type="InterPro" id="IPR002659">
    <property type="entry name" value="Glyco_trans_31"/>
</dbReference>
<evidence type="ECO:0000313" key="11">
    <source>
        <dbReference type="EMBL" id="PIO72463.1"/>
    </source>
</evidence>
<keyword evidence="6" id="KW-0735">Signal-anchor</keyword>
<keyword evidence="8 10" id="KW-0333">Golgi apparatus</keyword>
<name>A0A2G9UQM7_TELCI</name>
<dbReference type="Pfam" id="PF01762">
    <property type="entry name" value="Galactosyl_T"/>
    <property type="match status" value="1"/>
</dbReference>
<gene>
    <name evidence="11" type="ORF">TELCIR_05610</name>
</gene>
<organism evidence="11 12">
    <name type="scientific">Teladorsagia circumcincta</name>
    <name type="common">Brown stomach worm</name>
    <name type="synonym">Ostertagia circumcincta</name>
    <dbReference type="NCBI Taxonomy" id="45464"/>
    <lineage>
        <taxon>Eukaryota</taxon>
        <taxon>Metazoa</taxon>
        <taxon>Ecdysozoa</taxon>
        <taxon>Nematoda</taxon>
        <taxon>Chromadorea</taxon>
        <taxon>Rhabditida</taxon>
        <taxon>Rhabditina</taxon>
        <taxon>Rhabditomorpha</taxon>
        <taxon>Strongyloidea</taxon>
        <taxon>Trichostrongylidae</taxon>
        <taxon>Teladorsagia</taxon>
    </lineage>
</organism>
<sequence length="200" mass="22887">MAVINYSFLSDSSYNIFAYSGILIEATALACEEKGHAKSTTSLVRQMFHNVSFRDERLQVTDYFIVPPHGFCNNSTFVVIVPVKRRLNYAYDENLQAQLSNGIETYGYSVLFAVGLAKSNEVQRKLHLESQLYGDLLQADFDDVYHNLTQKVLSALRFVFSSCPQTKAFIKVDDDAGWNIRRTRNLILHYLDYNKVYGQL</sequence>
<protein>
    <recommendedName>
        <fullName evidence="10">Hexosyltransferase</fullName>
        <ecNumber evidence="10">2.4.1.-</ecNumber>
    </recommendedName>
</protein>
<dbReference type="EMBL" id="KZ345670">
    <property type="protein sequence ID" value="PIO72463.1"/>
    <property type="molecule type" value="Genomic_DNA"/>
</dbReference>
<dbReference type="PANTHER" id="PTHR11214:SF3">
    <property type="entry name" value="BETA-1,3-GALACTOSYLTRANSFERASE 6"/>
    <property type="match status" value="1"/>
</dbReference>
<dbReference type="Proteomes" id="UP000230423">
    <property type="component" value="Unassembled WGS sequence"/>
</dbReference>
<dbReference type="PANTHER" id="PTHR11214">
    <property type="entry name" value="BETA-1,3-N-ACETYLGLUCOSAMINYLTRANSFERASE"/>
    <property type="match status" value="1"/>
</dbReference>
<dbReference type="GO" id="GO:0016758">
    <property type="term" value="F:hexosyltransferase activity"/>
    <property type="evidence" value="ECO:0007669"/>
    <property type="project" value="InterPro"/>
</dbReference>
<accession>A0A2G9UQM7</accession>
<keyword evidence="7" id="KW-1133">Transmembrane helix</keyword>
<evidence type="ECO:0000256" key="2">
    <source>
        <dbReference type="ARBA" id="ARBA00008661"/>
    </source>
</evidence>
<comment type="subcellular location">
    <subcellularLocation>
        <location evidence="1 10">Golgi apparatus membrane</location>
        <topology evidence="1 10">Single-pass type II membrane protein</topology>
    </subcellularLocation>
</comment>
<evidence type="ECO:0000256" key="7">
    <source>
        <dbReference type="ARBA" id="ARBA00022989"/>
    </source>
</evidence>
<reference evidence="11 12" key="1">
    <citation type="submission" date="2015-09" db="EMBL/GenBank/DDBJ databases">
        <title>Draft genome of the parasitic nematode Teladorsagia circumcincta isolate WARC Sus (inbred).</title>
        <authorList>
            <person name="Mitreva M."/>
        </authorList>
    </citation>
    <scope>NUCLEOTIDE SEQUENCE [LARGE SCALE GENOMIC DNA]</scope>
    <source>
        <strain evidence="11 12">S</strain>
    </source>
</reference>
<comment type="similarity">
    <text evidence="2 10">Belongs to the glycosyltransferase 31 family.</text>
</comment>
<dbReference type="EC" id="2.4.1.-" evidence="10"/>
<keyword evidence="12" id="KW-1185">Reference proteome</keyword>
<evidence type="ECO:0000256" key="4">
    <source>
        <dbReference type="ARBA" id="ARBA00022679"/>
    </source>
</evidence>
<dbReference type="GO" id="GO:0006493">
    <property type="term" value="P:protein O-linked glycosylation"/>
    <property type="evidence" value="ECO:0007669"/>
    <property type="project" value="TreeGrafter"/>
</dbReference>
<evidence type="ECO:0000256" key="1">
    <source>
        <dbReference type="ARBA" id="ARBA00004323"/>
    </source>
</evidence>
<keyword evidence="9" id="KW-0472">Membrane</keyword>
<dbReference type="AlphaFoldDB" id="A0A2G9UQM7"/>
<dbReference type="OrthoDB" id="6355886at2759"/>
<evidence type="ECO:0000256" key="10">
    <source>
        <dbReference type="RuleBase" id="RU363063"/>
    </source>
</evidence>
<evidence type="ECO:0000256" key="9">
    <source>
        <dbReference type="ARBA" id="ARBA00023136"/>
    </source>
</evidence>
<dbReference type="GO" id="GO:0000139">
    <property type="term" value="C:Golgi membrane"/>
    <property type="evidence" value="ECO:0007669"/>
    <property type="project" value="UniProtKB-SubCell"/>
</dbReference>
<evidence type="ECO:0000256" key="3">
    <source>
        <dbReference type="ARBA" id="ARBA00022676"/>
    </source>
</evidence>